<dbReference type="EMBL" id="ABNSCA010000001">
    <property type="protein sequence ID" value="ELN6930973.1"/>
    <property type="molecule type" value="Genomic_DNA"/>
</dbReference>
<gene>
    <name evidence="2" type="ORF">RZY48_000343</name>
</gene>
<evidence type="ECO:0000313" key="3">
    <source>
        <dbReference type="Proteomes" id="UP001253463"/>
    </source>
</evidence>
<reference evidence="2" key="1">
    <citation type="submission" date="2023-10" db="EMBL/GenBank/DDBJ databases">
        <authorList>
            <consortium name="PulseNet: The National Subtyping Network for Foodborne Disease Surveillance"/>
        </authorList>
    </citation>
    <scope>NUCLEOTIDE SEQUENCE</scope>
    <source>
        <strain evidence="2">PNUSAV004886</strain>
    </source>
</reference>
<evidence type="ECO:0000313" key="2">
    <source>
        <dbReference type="EMBL" id="ELN6930973.1"/>
    </source>
</evidence>
<dbReference type="AlphaFoldDB" id="A0AAI9CNM6"/>
<sequence length="56" mass="6025">MTLPVCLPALLDIASYLFVNALATTSAVVFFYLANTIPASGSHGEKIRTRSAIRKN</sequence>
<dbReference type="Proteomes" id="UP001253463">
    <property type="component" value="Unassembled WGS sequence"/>
</dbReference>
<organism evidence="2 3">
    <name type="scientific">Vibrio navarrensis</name>
    <dbReference type="NCBI Taxonomy" id="29495"/>
    <lineage>
        <taxon>Bacteria</taxon>
        <taxon>Pseudomonadati</taxon>
        <taxon>Pseudomonadota</taxon>
        <taxon>Gammaproteobacteria</taxon>
        <taxon>Vibrionales</taxon>
        <taxon>Vibrionaceae</taxon>
        <taxon>Vibrio</taxon>
    </lineage>
</organism>
<protein>
    <submittedName>
        <fullName evidence="2">Uncharacterized protein</fullName>
    </submittedName>
</protein>
<name>A0AAI9CNM6_9VIBR</name>
<dbReference type="RefSeq" id="WP_156111764.1">
    <property type="nucleotide sequence ID" value="NZ_CAWPVW010000065.1"/>
</dbReference>
<comment type="caution">
    <text evidence="2">The sequence shown here is derived from an EMBL/GenBank/DDBJ whole genome shotgun (WGS) entry which is preliminary data.</text>
</comment>
<keyword evidence="1" id="KW-0472">Membrane</keyword>
<accession>A0AAI9CNM6</accession>
<proteinExistence type="predicted"/>
<feature type="transmembrane region" description="Helical" evidence="1">
    <location>
        <begin position="13"/>
        <end position="34"/>
    </location>
</feature>
<evidence type="ECO:0000256" key="1">
    <source>
        <dbReference type="SAM" id="Phobius"/>
    </source>
</evidence>
<keyword evidence="1" id="KW-1133">Transmembrane helix</keyword>
<keyword evidence="1" id="KW-0812">Transmembrane</keyword>